<keyword evidence="2" id="KW-1185">Reference proteome</keyword>
<gene>
    <name evidence="1" type="ordered locus">Atu4328</name>
</gene>
<dbReference type="PIR" id="AD3088">
    <property type="entry name" value="AD3088"/>
</dbReference>
<dbReference type="EMBL" id="AE007870">
    <property type="protein sequence ID" value="AAL45122.1"/>
    <property type="molecule type" value="Genomic_DNA"/>
</dbReference>
<accession>Q8U7X1</accession>
<dbReference type="Proteomes" id="UP000000813">
    <property type="component" value="Chromosome linear"/>
</dbReference>
<evidence type="ECO:0000313" key="2">
    <source>
        <dbReference type="Proteomes" id="UP000000813"/>
    </source>
</evidence>
<name>Q8U7X1_AGRFC</name>
<dbReference type="EnsemblBacteria" id="AAL45122">
    <property type="protein sequence ID" value="AAL45122"/>
    <property type="gene ID" value="Atu4328"/>
</dbReference>
<evidence type="ECO:0000313" key="1">
    <source>
        <dbReference type="EMBL" id="AAL45122.1"/>
    </source>
</evidence>
<dbReference type="BioCyc" id="AGRO:ATU4328-MONOMER"/>
<sequence length="66" mass="6790">MPPAETVAAGALASSITGIFSLVRGKVADRILPAVGPSDGFAQALKRAISKTVPNFFIPHPLDDST</sequence>
<reference evidence="1 2" key="2">
    <citation type="journal article" date="2001" name="Science">
        <title>Genome sequence of the plant pathogen and biotechnology agent Agrobacterium tumefaciens C58.</title>
        <authorList>
            <person name="Goodner B."/>
            <person name="Hinkle G."/>
            <person name="Gattung S."/>
            <person name="Miller N."/>
            <person name="Blanchard M."/>
            <person name="Qurollo B."/>
            <person name="Goldman B.S."/>
            <person name="Cao Y."/>
            <person name="Askenazi M."/>
            <person name="Halling C."/>
            <person name="Mullin L."/>
            <person name="Houmiel K."/>
            <person name="Gordon J."/>
            <person name="Vaudin M."/>
            <person name="Iartchouk O."/>
            <person name="Epp A."/>
            <person name="Liu F."/>
            <person name="Wollam C."/>
            <person name="Allinger M."/>
            <person name="Doughty D."/>
            <person name="Scott C."/>
            <person name="Lappas C."/>
            <person name="Markelz B."/>
            <person name="Flanagan C."/>
            <person name="Crowell C."/>
            <person name="Gurson J."/>
            <person name="Lomo C."/>
            <person name="Sear C."/>
            <person name="Strub G."/>
            <person name="Cielo C."/>
            <person name="Slater S."/>
        </authorList>
    </citation>
    <scope>NUCLEOTIDE SEQUENCE [LARGE SCALE GENOMIC DNA]</scope>
    <source>
        <strain evidence="2">C58 / ATCC 33970</strain>
    </source>
</reference>
<dbReference type="KEGG" id="atu:Atu4328"/>
<reference evidence="1 2" key="1">
    <citation type="journal article" date="2001" name="Science">
        <title>The genome of the natural genetic engineer Agrobacterium tumefaciens C58.</title>
        <authorList>
            <person name="Wood D.W."/>
            <person name="Setubal J.C."/>
            <person name="Kaul R."/>
            <person name="Monks D.E."/>
            <person name="Kitajima J.P."/>
            <person name="Okura V.K."/>
            <person name="Zhou Y."/>
            <person name="Chen L."/>
            <person name="Wood G.E."/>
            <person name="Almeida N.F.Jr."/>
            <person name="Woo L."/>
            <person name="Chen Y."/>
            <person name="Paulsen I.T."/>
            <person name="Eisen J.A."/>
            <person name="Karp P.D."/>
            <person name="Bovee D.Sr."/>
            <person name="Chapman P."/>
            <person name="Clendenning J."/>
            <person name="Deatherage G."/>
            <person name="Gillet W."/>
            <person name="Grant C."/>
            <person name="Kutyavin T."/>
            <person name="Levy R."/>
            <person name="Li M.J."/>
            <person name="McClelland E."/>
            <person name="Palmieri A."/>
            <person name="Raymond C."/>
            <person name="Rouse G."/>
            <person name="Saenphimmachak C."/>
            <person name="Wu Z."/>
            <person name="Romero P."/>
            <person name="Gordon D."/>
            <person name="Zhang S."/>
            <person name="Yoo H."/>
            <person name="Tao Y."/>
            <person name="Biddle P."/>
            <person name="Jung M."/>
            <person name="Krespan W."/>
            <person name="Perry M."/>
            <person name="Gordon-Kamm B."/>
            <person name="Liao L."/>
            <person name="Kim S."/>
            <person name="Hendrick C."/>
            <person name="Zhao Z.Y."/>
            <person name="Dolan M."/>
            <person name="Chumley F."/>
            <person name="Tingey S.V."/>
            <person name="Tomb J.F."/>
            <person name="Gordon M.P."/>
            <person name="Olson M.V."/>
            <person name="Nester E.W."/>
        </authorList>
    </citation>
    <scope>NUCLEOTIDE SEQUENCE [LARGE SCALE GENOMIC DNA]</scope>
    <source>
        <strain evidence="2">C58 / ATCC 33970</strain>
    </source>
</reference>
<dbReference type="HOGENOM" id="CLU_2821529_0_0_5"/>
<organism evidence="1 2">
    <name type="scientific">Agrobacterium fabrum (strain C58 / ATCC 33970)</name>
    <name type="common">Agrobacterium tumefaciens (strain C58)</name>
    <dbReference type="NCBI Taxonomy" id="176299"/>
    <lineage>
        <taxon>Bacteria</taxon>
        <taxon>Pseudomonadati</taxon>
        <taxon>Pseudomonadota</taxon>
        <taxon>Alphaproteobacteria</taxon>
        <taxon>Hyphomicrobiales</taxon>
        <taxon>Rhizobiaceae</taxon>
        <taxon>Rhizobium/Agrobacterium group</taxon>
        <taxon>Agrobacterium</taxon>
        <taxon>Agrobacterium tumefaciens complex</taxon>
    </lineage>
</organism>
<dbReference type="AlphaFoldDB" id="Q8U7X1"/>
<protein>
    <submittedName>
        <fullName evidence="1">Uncharacterized protein</fullName>
    </submittedName>
</protein>
<proteinExistence type="predicted"/>